<evidence type="ECO:0008006" key="3">
    <source>
        <dbReference type="Google" id="ProtNLM"/>
    </source>
</evidence>
<dbReference type="Proteomes" id="UP000605427">
    <property type="component" value="Unassembled WGS sequence"/>
</dbReference>
<keyword evidence="2" id="KW-1185">Reference proteome</keyword>
<dbReference type="RefSeq" id="WP_229714270.1">
    <property type="nucleotide sequence ID" value="NZ_BMDD01000005.1"/>
</dbReference>
<gene>
    <name evidence="1" type="ORF">GCM10007362_40420</name>
</gene>
<organism evidence="1 2">
    <name type="scientific">Saccharibacillus endophyticus</name>
    <dbReference type="NCBI Taxonomy" id="2060666"/>
    <lineage>
        <taxon>Bacteria</taxon>
        <taxon>Bacillati</taxon>
        <taxon>Bacillota</taxon>
        <taxon>Bacilli</taxon>
        <taxon>Bacillales</taxon>
        <taxon>Paenibacillaceae</taxon>
        <taxon>Saccharibacillus</taxon>
    </lineage>
</organism>
<reference evidence="2" key="1">
    <citation type="journal article" date="2019" name="Int. J. Syst. Evol. Microbiol.">
        <title>The Global Catalogue of Microorganisms (GCM) 10K type strain sequencing project: providing services to taxonomists for standard genome sequencing and annotation.</title>
        <authorList>
            <consortium name="The Broad Institute Genomics Platform"/>
            <consortium name="The Broad Institute Genome Sequencing Center for Infectious Disease"/>
            <person name="Wu L."/>
            <person name="Ma J."/>
        </authorList>
    </citation>
    <scope>NUCLEOTIDE SEQUENCE [LARGE SCALE GENOMIC DNA]</scope>
    <source>
        <strain evidence="2">CCM 8702</strain>
    </source>
</reference>
<accession>A0ABQ2A5Q1</accession>
<protein>
    <recommendedName>
        <fullName evidence="3">Helicase</fullName>
    </recommendedName>
</protein>
<evidence type="ECO:0000313" key="1">
    <source>
        <dbReference type="EMBL" id="GGH84712.1"/>
    </source>
</evidence>
<proteinExistence type="predicted"/>
<dbReference type="EMBL" id="BMDD01000005">
    <property type="protein sequence ID" value="GGH84712.1"/>
    <property type="molecule type" value="Genomic_DNA"/>
</dbReference>
<evidence type="ECO:0000313" key="2">
    <source>
        <dbReference type="Proteomes" id="UP000605427"/>
    </source>
</evidence>
<sequence length="191" mass="21475">MTEQKNENNLDGSVIERAVDIGGFSKAELLQKLREKHILLNAYAETLFADERFTTSNVRCTVVIVELSVGDLGFPEGATLLQVFEKAAQLNWTLCPLELAPHLRIQYTEQIDSSSASMPSQNKAPEGSITIASKPLTDNHEFPKGFYLRSIEGKLWLRGYRCDFEHVWQAKDRFVFVKNKGRSHSVGEAST</sequence>
<comment type="caution">
    <text evidence="1">The sequence shown here is derived from an EMBL/GenBank/DDBJ whole genome shotgun (WGS) entry which is preliminary data.</text>
</comment>
<name>A0ABQ2A5Q1_9BACL</name>